<comment type="caution">
    <text evidence="1">The sequence shown here is derived from an EMBL/GenBank/DDBJ whole genome shotgun (WGS) entry which is preliminary data.</text>
</comment>
<sequence>MGKIFLFRKKPFISVGRKKQLEKRLKKEIKANGQKLFIFC</sequence>
<dbReference type="Proteomes" id="UP000004835">
    <property type="component" value="Unassembled WGS sequence"/>
</dbReference>
<organism evidence="1 2">
    <name type="scientific">Enterococcus casseliflavus ATCC 12755</name>
    <dbReference type="NCBI Taxonomy" id="888066"/>
    <lineage>
        <taxon>Bacteria</taxon>
        <taxon>Bacillati</taxon>
        <taxon>Bacillota</taxon>
        <taxon>Bacilli</taxon>
        <taxon>Lactobacillales</taxon>
        <taxon>Enterococcaceae</taxon>
        <taxon>Enterococcus</taxon>
    </lineage>
</organism>
<reference evidence="1 2" key="1">
    <citation type="submission" date="2011-01" db="EMBL/GenBank/DDBJ databases">
        <authorList>
            <person name="Muzny D."/>
            <person name="Qin X."/>
            <person name="Deng J."/>
            <person name="Jiang H."/>
            <person name="Liu Y."/>
            <person name="Qu J."/>
            <person name="Song X.-Z."/>
            <person name="Zhang L."/>
            <person name="Thornton R."/>
            <person name="Coyle M."/>
            <person name="Francisco L."/>
            <person name="Jackson L."/>
            <person name="Javaid M."/>
            <person name="Korchina V."/>
            <person name="Kovar C."/>
            <person name="Mata R."/>
            <person name="Mathew T."/>
            <person name="Ngo R."/>
            <person name="Nguyen L."/>
            <person name="Nguyen N."/>
            <person name="Okwuonu G."/>
            <person name="Ongeri F."/>
            <person name="Pham C."/>
            <person name="Simmons D."/>
            <person name="Wilczek-Boney K."/>
            <person name="Hale W."/>
            <person name="Jakkamsetti A."/>
            <person name="Pham P."/>
            <person name="Ruth R."/>
            <person name="San Lucas F."/>
            <person name="Warren J."/>
            <person name="Zhang J."/>
            <person name="Zhao Z."/>
            <person name="Zhou C."/>
            <person name="Zhu D."/>
            <person name="Lee S."/>
            <person name="Bess C."/>
            <person name="Blankenburg K."/>
            <person name="Forbes L."/>
            <person name="Fu Q."/>
            <person name="Gubbala S."/>
            <person name="Hirani K."/>
            <person name="Jayaseelan J.C."/>
            <person name="Lara F."/>
            <person name="Munidasa M."/>
            <person name="Palculict T."/>
            <person name="Patil S."/>
            <person name="Pu L.-L."/>
            <person name="Saada N."/>
            <person name="Tang L."/>
            <person name="Weissenberger G."/>
            <person name="Zhu Y."/>
            <person name="Hemphill L."/>
            <person name="Shang Y."/>
            <person name="Youmans B."/>
            <person name="Ayvaz T."/>
            <person name="Ross M."/>
            <person name="Santibanez J."/>
            <person name="Aqrawi P."/>
            <person name="Gross S."/>
            <person name="Joshi V."/>
            <person name="Fowler G."/>
            <person name="Nazareth L."/>
            <person name="Reid J."/>
            <person name="Worley K."/>
            <person name="Petrosino J."/>
            <person name="Highlander S."/>
            <person name="Gibbs R."/>
        </authorList>
    </citation>
    <scope>NUCLEOTIDE SEQUENCE [LARGE SCALE GENOMIC DNA]</scope>
    <source>
        <strain evidence="1 2">ATCC 12755</strain>
    </source>
</reference>
<evidence type="ECO:0000313" key="2">
    <source>
        <dbReference type="Proteomes" id="UP000004835"/>
    </source>
</evidence>
<protein>
    <submittedName>
        <fullName evidence="1">Uncharacterized protein</fullName>
    </submittedName>
</protein>
<dbReference type="AlphaFoldDB" id="F0EFK7"/>
<proteinExistence type="predicted"/>
<dbReference type="HOGENOM" id="CLU_3288935_0_0_9"/>
<evidence type="ECO:0000313" key="1">
    <source>
        <dbReference type="EMBL" id="EGC71132.1"/>
    </source>
</evidence>
<dbReference type="EMBL" id="AEWT01000002">
    <property type="protein sequence ID" value="EGC71132.1"/>
    <property type="molecule type" value="Genomic_DNA"/>
</dbReference>
<gene>
    <name evidence="1" type="ORF">HMPREF9087_0509</name>
</gene>
<accession>F0EFK7</accession>
<name>F0EFK7_ENTCA</name>